<dbReference type="InterPro" id="IPR036188">
    <property type="entry name" value="FAD/NAD-bd_sf"/>
</dbReference>
<dbReference type="Proteomes" id="UP000002489">
    <property type="component" value="Unassembled WGS sequence"/>
</dbReference>
<organism evidence="1 2">
    <name type="scientific">Fusarium oxysporum (strain Fo5176)</name>
    <name type="common">Fusarium vascular wilt</name>
    <dbReference type="NCBI Taxonomy" id="660025"/>
    <lineage>
        <taxon>Eukaryota</taxon>
        <taxon>Fungi</taxon>
        <taxon>Dikarya</taxon>
        <taxon>Ascomycota</taxon>
        <taxon>Pezizomycotina</taxon>
        <taxon>Sordariomycetes</taxon>
        <taxon>Hypocreomycetidae</taxon>
        <taxon>Hypocreales</taxon>
        <taxon>Nectriaceae</taxon>
        <taxon>Fusarium</taxon>
        <taxon>Fusarium oxysporum species complex</taxon>
    </lineage>
</organism>
<dbReference type="EnsemblFungi" id="FOXG_17031T0">
    <property type="protein sequence ID" value="FOXG_17031P0"/>
    <property type="gene ID" value="FOXG_17031"/>
</dbReference>
<protein>
    <recommendedName>
        <fullName evidence="3">Oleate hydratase</fullName>
    </recommendedName>
</protein>
<dbReference type="PANTHER" id="PTHR37417">
    <property type="entry name" value="67 KDA MYOSIN-CROSS-REACTIVE ANTIGEN FAMILY PROTEIN (AFU_ORTHOLOGUE AFUA_5G09970)"/>
    <property type="match status" value="1"/>
</dbReference>
<evidence type="ECO:0000313" key="1">
    <source>
        <dbReference type="EnsemblFungi" id="FOXG_17031P0"/>
    </source>
</evidence>
<dbReference type="InterPro" id="IPR010354">
    <property type="entry name" value="Oleate_hydratase"/>
</dbReference>
<dbReference type="GO" id="GO:0050151">
    <property type="term" value="F:oleate hydratase activity"/>
    <property type="evidence" value="ECO:0007669"/>
    <property type="project" value="InterPro"/>
</dbReference>
<proteinExistence type="predicted"/>
<dbReference type="GO" id="GO:0071949">
    <property type="term" value="F:FAD binding"/>
    <property type="evidence" value="ECO:0007669"/>
    <property type="project" value="InterPro"/>
</dbReference>
<evidence type="ECO:0000313" key="2">
    <source>
        <dbReference type="Proteomes" id="UP000002489"/>
    </source>
</evidence>
<dbReference type="Gene3D" id="3.50.50.60">
    <property type="entry name" value="FAD/NAD(P)-binding domain"/>
    <property type="match status" value="1"/>
</dbReference>
<reference evidence="2" key="1">
    <citation type="journal article" date="2012" name="Mol. Plant Microbe Interact.">
        <title>A highly conserved effector in Fusarium oxysporum is required for full virulence on Arabidopsis.</title>
        <authorList>
            <person name="Thatcher L.F."/>
            <person name="Gardiner D.M."/>
            <person name="Kazan K."/>
            <person name="Manners J."/>
        </authorList>
    </citation>
    <scope>NUCLEOTIDE SEQUENCE [LARGE SCALE GENOMIC DNA]</scope>
    <source>
        <strain evidence="2">Fo5176</strain>
    </source>
</reference>
<dbReference type="SUPFAM" id="SSF51905">
    <property type="entry name" value="FAD/NAD(P)-binding domain"/>
    <property type="match status" value="1"/>
</dbReference>
<accession>A0A0C4DID8</accession>
<name>A0A0C4DID8_FUSOF</name>
<dbReference type="GO" id="GO:0006631">
    <property type="term" value="P:fatty acid metabolic process"/>
    <property type="evidence" value="ECO:0007669"/>
    <property type="project" value="InterPro"/>
</dbReference>
<reference evidence="1" key="2">
    <citation type="submission" date="2025-08" db="UniProtKB">
        <authorList>
            <consortium name="EnsemblFungi"/>
        </authorList>
    </citation>
    <scope>IDENTIFICATION</scope>
    <source>
        <strain evidence="1">4287 / CBS 123668 / FGSC 9935 / NRRL 34936</strain>
    </source>
</reference>
<sequence>MYYSKGNYEAFARPLKPEGIESKRAWIVGSGLAGLSTAAFLVRDAQMPGKNITILEELKIPGGALDGIKEPEKGFVIRGGREMESHFECLWDLFRSVPSIEEEGASVLDEFYWLNKRDPNFSLQRATINQGQDAETGKLFTLTEKAPVRDDEAFSLLLELKLRISALTKSSAKTSSRATFGSTGRPCLLFRPGTLLWR</sequence>
<dbReference type="PANTHER" id="PTHR37417:SF3">
    <property type="entry name" value="MYOSIN-CROSSREACTIVE PROTEIN"/>
    <property type="match status" value="1"/>
</dbReference>
<evidence type="ECO:0008006" key="3">
    <source>
        <dbReference type="Google" id="ProtNLM"/>
    </source>
</evidence>
<dbReference type="AlphaFoldDB" id="A0A0C4DID8"/>
<dbReference type="Pfam" id="PF06100">
    <property type="entry name" value="MCRA"/>
    <property type="match status" value="1"/>
</dbReference>